<evidence type="ECO:0000256" key="9">
    <source>
        <dbReference type="ARBA" id="ARBA00023015"/>
    </source>
</evidence>
<comment type="caution">
    <text evidence="15">The sequence shown here is derived from an EMBL/GenBank/DDBJ whole genome shotgun (WGS) entry which is preliminary data.</text>
</comment>
<evidence type="ECO:0000256" key="12">
    <source>
        <dbReference type="ARBA" id="ARBA00023163"/>
    </source>
</evidence>
<dbReference type="GO" id="GO:0032993">
    <property type="term" value="C:protein-DNA complex"/>
    <property type="evidence" value="ECO:0007669"/>
    <property type="project" value="TreeGrafter"/>
</dbReference>
<dbReference type="Gene3D" id="3.30.310.20">
    <property type="entry name" value="DNA-3-methyladenine glycosylase AlkA, N-terminal domain"/>
    <property type="match status" value="1"/>
</dbReference>
<dbReference type="Pfam" id="PF06029">
    <property type="entry name" value="AlkA_N"/>
    <property type="match status" value="1"/>
</dbReference>
<dbReference type="InterPro" id="IPR003265">
    <property type="entry name" value="HhH-GPD_domain"/>
</dbReference>
<evidence type="ECO:0000313" key="16">
    <source>
        <dbReference type="Proteomes" id="UP000278332"/>
    </source>
</evidence>
<dbReference type="SUPFAM" id="SSF55945">
    <property type="entry name" value="TATA-box binding protein-like"/>
    <property type="match status" value="1"/>
</dbReference>
<dbReference type="InterPro" id="IPR010316">
    <property type="entry name" value="AlkA_N"/>
</dbReference>
<comment type="catalytic activity">
    <reaction evidence="1">
        <text>Hydrolysis of alkylated DNA, releasing 3-methyladenine, 3-methylguanine, 7-methylguanine and 7-methyladenine.</text>
        <dbReference type="EC" id="3.2.2.21"/>
    </reaction>
</comment>
<evidence type="ECO:0000259" key="14">
    <source>
        <dbReference type="PROSITE" id="PS01124"/>
    </source>
</evidence>
<evidence type="ECO:0000256" key="13">
    <source>
        <dbReference type="ARBA" id="ARBA00023204"/>
    </source>
</evidence>
<dbReference type="InterPro" id="IPR037046">
    <property type="entry name" value="AlkA_N_sf"/>
</dbReference>
<accession>A0A3M4W6E3</accession>
<protein>
    <recommendedName>
        <fullName evidence="3">DNA-3-methyladenine glycosylase II</fullName>
        <ecNumber evidence="3">3.2.2.21</ecNumber>
    </recommendedName>
</protein>
<dbReference type="GO" id="GO:0043916">
    <property type="term" value="F:DNA-7-methylguanine glycosylase activity"/>
    <property type="evidence" value="ECO:0007669"/>
    <property type="project" value="TreeGrafter"/>
</dbReference>
<dbReference type="Gene3D" id="1.10.1670.10">
    <property type="entry name" value="Helix-hairpin-Helix base-excision DNA repair enzymes (C-terminal)"/>
    <property type="match status" value="1"/>
</dbReference>
<dbReference type="InterPro" id="IPR035451">
    <property type="entry name" value="Ada-like_dom_sf"/>
</dbReference>
<evidence type="ECO:0000256" key="5">
    <source>
        <dbReference type="ARBA" id="ARBA00022679"/>
    </source>
</evidence>
<sequence length="500" mass="55161">MHMSEFSQTFSRRRSRVSLMKTLDPDVCYAAFIARDRRFDGWFFMGVSTTGIYCRPMCPVRKPLARNCSFYATAAAAEQAGFRPCLRCRPELAPGHGLLDVSSRLAQAAARLIDEGFLSGRSLDALSDRVGVTSRHLRRIFEAEFGVSMIDYSQTQRLLIAKRLLTDTGMSMAEVALASGFGSVRRFNDVFQARYGLNPLRLRKTTNRGGEASMRFELSYRPPFSWAGVLEFLAHRCIAGVEHVDDESYTRVITVEQAGRRLAGWLTVSHAPLRHALVVTVSASLQSGIAQVLGRVRRVFDTGCRPDLVDAHLGPLVAGLPGMRVPGAFEGFEIAVRAVVGQQISVTQARLILGRIAERFGTAVDEAPFGLQHAFPTAEAIACLAPEDLIATGIIRIRAEAIIAVAQEVAAGRIILEPLVPLDETLSALRHIRGIGEWTVQYIAMRALGWPNAFPEGDAVLKKHLGCATVAQLNEYASQWAPWRAYATVHVWRQREEAKK</sequence>
<dbReference type="GO" id="GO:0003700">
    <property type="term" value="F:DNA-binding transcription factor activity"/>
    <property type="evidence" value="ECO:0007669"/>
    <property type="project" value="InterPro"/>
</dbReference>
<dbReference type="InterPro" id="IPR023170">
    <property type="entry name" value="HhH_base_excis_C"/>
</dbReference>
<reference evidence="15 16" key="1">
    <citation type="submission" date="2018-08" db="EMBL/GenBank/DDBJ databases">
        <title>Recombination of ecologically and evolutionarily significant loci maintains genetic cohesion in the Pseudomonas syringae species complex.</title>
        <authorList>
            <person name="Dillon M."/>
            <person name="Thakur S."/>
            <person name="Almeida R.N.D."/>
            <person name="Weir B.S."/>
            <person name="Guttman D.S."/>
        </authorList>
    </citation>
    <scope>NUCLEOTIDE SEQUENCE [LARGE SCALE GENOMIC DNA]</scope>
    <source>
        <strain evidence="15 16">ICMP 6917</strain>
    </source>
</reference>
<evidence type="ECO:0000256" key="10">
    <source>
        <dbReference type="ARBA" id="ARBA00023125"/>
    </source>
</evidence>
<dbReference type="GO" id="GO:0008168">
    <property type="term" value="F:methyltransferase activity"/>
    <property type="evidence" value="ECO:0007669"/>
    <property type="project" value="UniProtKB-KW"/>
</dbReference>
<dbReference type="Pfam" id="PF02805">
    <property type="entry name" value="Ada_Zn_binding"/>
    <property type="match status" value="1"/>
</dbReference>
<dbReference type="SMART" id="SM01009">
    <property type="entry name" value="AlkA_N"/>
    <property type="match status" value="1"/>
</dbReference>
<dbReference type="SUPFAM" id="SSF46689">
    <property type="entry name" value="Homeodomain-like"/>
    <property type="match status" value="2"/>
</dbReference>
<evidence type="ECO:0000256" key="1">
    <source>
        <dbReference type="ARBA" id="ARBA00000086"/>
    </source>
</evidence>
<dbReference type="InterPro" id="IPR051912">
    <property type="entry name" value="Alkylbase_DNA_Glycosylase/TA"/>
</dbReference>
<keyword evidence="4" id="KW-0489">Methyltransferase</keyword>
<dbReference type="SMART" id="SM00342">
    <property type="entry name" value="HTH_ARAC"/>
    <property type="match status" value="1"/>
</dbReference>
<evidence type="ECO:0000256" key="6">
    <source>
        <dbReference type="ARBA" id="ARBA00022723"/>
    </source>
</evidence>
<dbReference type="InterPro" id="IPR018062">
    <property type="entry name" value="HTH_AraC-typ_CS"/>
</dbReference>
<dbReference type="GO" id="GO:0032131">
    <property type="term" value="F:alkylated DNA binding"/>
    <property type="evidence" value="ECO:0007669"/>
    <property type="project" value="TreeGrafter"/>
</dbReference>
<evidence type="ECO:0000256" key="7">
    <source>
        <dbReference type="ARBA" id="ARBA00022763"/>
    </source>
</evidence>
<dbReference type="GO" id="GO:0005737">
    <property type="term" value="C:cytoplasm"/>
    <property type="evidence" value="ECO:0007669"/>
    <property type="project" value="TreeGrafter"/>
</dbReference>
<dbReference type="PANTHER" id="PTHR43003:SF13">
    <property type="entry name" value="DNA-3-METHYLADENINE GLYCOSYLASE 2"/>
    <property type="match status" value="1"/>
</dbReference>
<evidence type="ECO:0000256" key="4">
    <source>
        <dbReference type="ARBA" id="ARBA00022603"/>
    </source>
</evidence>
<dbReference type="Gene3D" id="3.40.10.10">
    <property type="entry name" value="DNA Methylphosphotriester Repair Domain"/>
    <property type="match status" value="1"/>
</dbReference>
<keyword evidence="13" id="KW-0234">DNA repair</keyword>
<keyword evidence="8" id="KW-0862">Zinc</keyword>
<dbReference type="EMBL" id="RBRY01000054">
    <property type="protein sequence ID" value="RMR59635.1"/>
    <property type="molecule type" value="Genomic_DNA"/>
</dbReference>
<dbReference type="InterPro" id="IPR009057">
    <property type="entry name" value="Homeodomain-like_sf"/>
</dbReference>
<dbReference type="AlphaFoldDB" id="A0A3M4W6E3"/>
<dbReference type="PROSITE" id="PS00041">
    <property type="entry name" value="HTH_ARAC_FAMILY_1"/>
    <property type="match status" value="1"/>
</dbReference>
<evidence type="ECO:0000256" key="3">
    <source>
        <dbReference type="ARBA" id="ARBA00012000"/>
    </source>
</evidence>
<keyword evidence="6" id="KW-0479">Metal-binding</keyword>
<dbReference type="PROSITE" id="PS01124">
    <property type="entry name" value="HTH_ARAC_FAMILY_2"/>
    <property type="match status" value="1"/>
</dbReference>
<feature type="domain" description="HTH araC/xylS-type" evidence="14">
    <location>
        <begin position="107"/>
        <end position="205"/>
    </location>
</feature>
<dbReference type="Pfam" id="PF12833">
    <property type="entry name" value="HTH_18"/>
    <property type="match status" value="1"/>
</dbReference>
<dbReference type="InterPro" id="IPR018060">
    <property type="entry name" value="HTH_AraC"/>
</dbReference>
<keyword evidence="9" id="KW-0805">Transcription regulation</keyword>
<dbReference type="GO" id="GO:0006307">
    <property type="term" value="P:DNA alkylation repair"/>
    <property type="evidence" value="ECO:0007669"/>
    <property type="project" value="TreeGrafter"/>
</dbReference>
<dbReference type="InterPro" id="IPR004026">
    <property type="entry name" value="Ada_DNA_repair_Zn-bd"/>
</dbReference>
<dbReference type="GO" id="GO:0032259">
    <property type="term" value="P:methylation"/>
    <property type="evidence" value="ECO:0007669"/>
    <property type="project" value="UniProtKB-KW"/>
</dbReference>
<evidence type="ECO:0000313" key="15">
    <source>
        <dbReference type="EMBL" id="RMR59635.1"/>
    </source>
</evidence>
<dbReference type="Proteomes" id="UP000278332">
    <property type="component" value="Unassembled WGS sequence"/>
</dbReference>
<dbReference type="SUPFAM" id="SSF48150">
    <property type="entry name" value="DNA-glycosylase"/>
    <property type="match status" value="1"/>
</dbReference>
<gene>
    <name evidence="15" type="ORF">ALP84_02752</name>
</gene>
<dbReference type="Pfam" id="PF00730">
    <property type="entry name" value="HhH-GPD"/>
    <property type="match status" value="1"/>
</dbReference>
<dbReference type="PANTHER" id="PTHR43003">
    <property type="entry name" value="DNA-3-METHYLADENINE GLYCOSYLASE"/>
    <property type="match status" value="1"/>
</dbReference>
<comment type="cofactor">
    <cofactor evidence="2">
        <name>Zn(2+)</name>
        <dbReference type="ChEBI" id="CHEBI:29105"/>
    </cofactor>
</comment>
<keyword evidence="11" id="KW-0010">Activator</keyword>
<keyword evidence="7" id="KW-0227">DNA damage</keyword>
<proteinExistence type="predicted"/>
<dbReference type="Gene3D" id="1.10.10.60">
    <property type="entry name" value="Homeodomain-like"/>
    <property type="match status" value="2"/>
</dbReference>
<dbReference type="SMART" id="SM00478">
    <property type="entry name" value="ENDO3c"/>
    <property type="match status" value="1"/>
</dbReference>
<dbReference type="InterPro" id="IPR011257">
    <property type="entry name" value="DNA_glycosylase"/>
</dbReference>
<evidence type="ECO:0000256" key="8">
    <source>
        <dbReference type="ARBA" id="ARBA00022833"/>
    </source>
</evidence>
<name>A0A3M4W6E3_PSECI</name>
<dbReference type="EC" id="3.2.2.21" evidence="3"/>
<evidence type="ECO:0000256" key="11">
    <source>
        <dbReference type="ARBA" id="ARBA00023159"/>
    </source>
</evidence>
<organism evidence="15 16">
    <name type="scientific">Pseudomonas cichorii</name>
    <dbReference type="NCBI Taxonomy" id="36746"/>
    <lineage>
        <taxon>Bacteria</taxon>
        <taxon>Pseudomonadati</taxon>
        <taxon>Pseudomonadota</taxon>
        <taxon>Gammaproteobacteria</taxon>
        <taxon>Pseudomonadales</taxon>
        <taxon>Pseudomonadaceae</taxon>
        <taxon>Pseudomonas</taxon>
    </lineage>
</organism>
<keyword evidence="10" id="KW-0238">DNA-binding</keyword>
<dbReference type="GO" id="GO:0008725">
    <property type="term" value="F:DNA-3-methyladenine glycosylase activity"/>
    <property type="evidence" value="ECO:0007669"/>
    <property type="project" value="TreeGrafter"/>
</dbReference>
<keyword evidence="5" id="KW-0808">Transferase</keyword>
<dbReference type="GO" id="GO:0006285">
    <property type="term" value="P:base-excision repair, AP site formation"/>
    <property type="evidence" value="ECO:0007669"/>
    <property type="project" value="TreeGrafter"/>
</dbReference>
<dbReference type="GO" id="GO:0043565">
    <property type="term" value="F:sequence-specific DNA binding"/>
    <property type="evidence" value="ECO:0007669"/>
    <property type="project" value="InterPro"/>
</dbReference>
<dbReference type="GO" id="GO:0009893">
    <property type="term" value="P:positive regulation of metabolic process"/>
    <property type="evidence" value="ECO:0007669"/>
    <property type="project" value="UniProtKB-ARBA"/>
</dbReference>
<dbReference type="FunFam" id="3.40.10.10:FF:000001">
    <property type="entry name" value="DNA-3-methyladenine glycosylase 2"/>
    <property type="match status" value="1"/>
</dbReference>
<dbReference type="GO" id="GO:0008270">
    <property type="term" value="F:zinc ion binding"/>
    <property type="evidence" value="ECO:0007669"/>
    <property type="project" value="InterPro"/>
</dbReference>
<evidence type="ECO:0000256" key="2">
    <source>
        <dbReference type="ARBA" id="ARBA00001947"/>
    </source>
</evidence>
<keyword evidence="12" id="KW-0804">Transcription</keyword>
<dbReference type="SUPFAM" id="SSF57884">
    <property type="entry name" value="Ada DNA repair protein, N-terminal domain (N-Ada 10)"/>
    <property type="match status" value="1"/>
</dbReference>
<dbReference type="Gene3D" id="1.10.340.30">
    <property type="entry name" value="Hypothetical protein, domain 2"/>
    <property type="match status" value="1"/>
</dbReference>